<dbReference type="EMBL" id="FN653044">
    <property type="protein sequence ID" value="CBY24195.1"/>
    <property type="molecule type" value="Genomic_DNA"/>
</dbReference>
<dbReference type="AlphaFoldDB" id="E4XF11"/>
<evidence type="ECO:0000256" key="1">
    <source>
        <dbReference type="SAM" id="MobiDB-lite"/>
    </source>
</evidence>
<name>E4XF11_OIKDI</name>
<feature type="compositionally biased region" description="Low complexity" evidence="1">
    <location>
        <begin position="114"/>
        <end position="124"/>
    </location>
</feature>
<reference evidence="2" key="1">
    <citation type="journal article" date="2010" name="Science">
        <title>Plasticity of animal genome architecture unmasked by rapid evolution of a pelagic tunicate.</title>
        <authorList>
            <person name="Denoeud F."/>
            <person name="Henriet S."/>
            <person name="Mungpakdee S."/>
            <person name="Aury J.M."/>
            <person name="Da Silva C."/>
            <person name="Brinkmann H."/>
            <person name="Mikhaleva J."/>
            <person name="Olsen L.C."/>
            <person name="Jubin C."/>
            <person name="Canestro C."/>
            <person name="Bouquet J.M."/>
            <person name="Danks G."/>
            <person name="Poulain J."/>
            <person name="Campsteijn C."/>
            <person name="Adamski M."/>
            <person name="Cross I."/>
            <person name="Yadetie F."/>
            <person name="Muffato M."/>
            <person name="Louis A."/>
            <person name="Butcher S."/>
            <person name="Tsagkogeorga G."/>
            <person name="Konrad A."/>
            <person name="Singh S."/>
            <person name="Jensen M.F."/>
            <person name="Cong E.H."/>
            <person name="Eikeseth-Otteraa H."/>
            <person name="Noel B."/>
            <person name="Anthouard V."/>
            <person name="Porcel B.M."/>
            <person name="Kachouri-Lafond R."/>
            <person name="Nishino A."/>
            <person name="Ugolini M."/>
            <person name="Chourrout P."/>
            <person name="Nishida H."/>
            <person name="Aasland R."/>
            <person name="Huzurbazar S."/>
            <person name="Westhof E."/>
            <person name="Delsuc F."/>
            <person name="Lehrach H."/>
            <person name="Reinhardt R."/>
            <person name="Weissenbach J."/>
            <person name="Roy S.W."/>
            <person name="Artiguenave F."/>
            <person name="Postlethwait J.H."/>
            <person name="Manak J.R."/>
            <person name="Thompson E.M."/>
            <person name="Jaillon O."/>
            <person name="Du Pasquier L."/>
            <person name="Boudinot P."/>
            <person name="Liberles D.A."/>
            <person name="Volff J.N."/>
            <person name="Philippe H."/>
            <person name="Lenhard B."/>
            <person name="Roest Crollius H."/>
            <person name="Wincker P."/>
            <person name="Chourrout D."/>
        </authorList>
    </citation>
    <scope>NUCLEOTIDE SEQUENCE [LARGE SCALE GENOMIC DNA]</scope>
</reference>
<feature type="region of interest" description="Disordered" evidence="1">
    <location>
        <begin position="107"/>
        <end position="221"/>
    </location>
</feature>
<evidence type="ECO:0000313" key="2">
    <source>
        <dbReference type="EMBL" id="CBY24195.1"/>
    </source>
</evidence>
<organism evidence="2">
    <name type="scientific">Oikopleura dioica</name>
    <name type="common">Tunicate</name>
    <dbReference type="NCBI Taxonomy" id="34765"/>
    <lineage>
        <taxon>Eukaryota</taxon>
        <taxon>Metazoa</taxon>
        <taxon>Chordata</taxon>
        <taxon>Tunicata</taxon>
        <taxon>Appendicularia</taxon>
        <taxon>Copelata</taxon>
        <taxon>Oikopleuridae</taxon>
        <taxon>Oikopleura</taxon>
    </lineage>
</organism>
<evidence type="ECO:0000313" key="3">
    <source>
        <dbReference type="Proteomes" id="UP000001307"/>
    </source>
</evidence>
<proteinExistence type="predicted"/>
<gene>
    <name evidence="2" type="ORF">GSOID_T00009544001</name>
</gene>
<protein>
    <submittedName>
        <fullName evidence="2">Uncharacterized protein</fullName>
    </submittedName>
</protein>
<dbReference type="InParanoid" id="E4XF11"/>
<keyword evidence="3" id="KW-1185">Reference proteome</keyword>
<feature type="compositionally biased region" description="Polar residues" evidence="1">
    <location>
        <begin position="178"/>
        <end position="193"/>
    </location>
</feature>
<accession>E4XF11</accession>
<dbReference type="Proteomes" id="UP000001307">
    <property type="component" value="Unassembled WGS sequence"/>
</dbReference>
<sequence length="221" mass="24816">MPRQDQENTVKANLWRTELTDMVEEIDRSMNSYRDLVKMGQIDDNEREGVLENIGRNERKLEEDYMTGKSEVGEKLLDPDGAICSDIIRLGKELAHLKRQQELDAIKSMKKKPSASSVSSNRSSNATTIERNRSESPSRIPVQPTAEKYRRRNSRPSPAPSPQLQKNTVSQAPVKKVQPNSRKSSRKGSLTPQKSRDIAPNVVAQQSLADSGFDSRVTSKP</sequence>